<reference evidence="5 6" key="1">
    <citation type="submission" date="2018-08" db="EMBL/GenBank/DDBJ databases">
        <title>A genome reference for cultivated species of the human gut microbiota.</title>
        <authorList>
            <person name="Zou Y."/>
            <person name="Xue W."/>
            <person name="Luo G."/>
        </authorList>
    </citation>
    <scope>NUCLEOTIDE SEQUENCE [LARGE SCALE GENOMIC DNA]</scope>
    <source>
        <strain evidence="5 6">AF24-12</strain>
    </source>
</reference>
<evidence type="ECO:0000256" key="1">
    <source>
        <dbReference type="SAM" id="MobiDB-lite"/>
    </source>
</evidence>
<proteinExistence type="predicted"/>
<dbReference type="InterPro" id="IPR041459">
    <property type="entry name" value="MPTase-PolyVal"/>
</dbReference>
<evidence type="ECO:0000313" key="6">
    <source>
        <dbReference type="Proteomes" id="UP000283872"/>
    </source>
</evidence>
<dbReference type="Pfam" id="PF01624">
    <property type="entry name" value="MutS_I"/>
    <property type="match status" value="1"/>
</dbReference>
<feature type="domain" description="DNA mismatch repair protein MutS-like N-terminal" evidence="2">
    <location>
        <begin position="1100"/>
        <end position="1189"/>
    </location>
</feature>
<dbReference type="EMBL" id="QRVA01000019">
    <property type="protein sequence ID" value="RGS15216.1"/>
    <property type="molecule type" value="Genomic_DNA"/>
</dbReference>
<gene>
    <name evidence="5" type="ORF">DWY11_08755</name>
</gene>
<organism evidence="5 6">
    <name type="scientific">Segatella copri</name>
    <dbReference type="NCBI Taxonomy" id="165179"/>
    <lineage>
        <taxon>Bacteria</taxon>
        <taxon>Pseudomonadati</taxon>
        <taxon>Bacteroidota</taxon>
        <taxon>Bacteroidia</taxon>
        <taxon>Bacteroidales</taxon>
        <taxon>Prevotellaceae</taxon>
        <taxon>Segatella</taxon>
    </lineage>
</organism>
<feature type="compositionally biased region" description="Basic and acidic residues" evidence="1">
    <location>
        <begin position="872"/>
        <end position="926"/>
    </location>
</feature>
<evidence type="ECO:0000259" key="2">
    <source>
        <dbReference type="Pfam" id="PF01624"/>
    </source>
</evidence>
<feature type="region of interest" description="Disordered" evidence="1">
    <location>
        <begin position="1640"/>
        <end position="1679"/>
    </location>
</feature>
<feature type="domain" description="Polyvalent protein metallopeptidase" evidence="4">
    <location>
        <begin position="210"/>
        <end position="327"/>
    </location>
</feature>
<feature type="region of interest" description="Disordered" evidence="1">
    <location>
        <begin position="1"/>
        <end position="20"/>
    </location>
</feature>
<feature type="compositionally biased region" description="Basic and acidic residues" evidence="1">
    <location>
        <begin position="838"/>
        <end position="850"/>
    </location>
</feature>
<evidence type="ECO:0000313" key="5">
    <source>
        <dbReference type="EMBL" id="RGS15216.1"/>
    </source>
</evidence>
<evidence type="ECO:0000259" key="4">
    <source>
        <dbReference type="Pfam" id="PF18818"/>
    </source>
</evidence>
<protein>
    <submittedName>
        <fullName evidence="5">DUF1738 domain-containing protein</fullName>
    </submittedName>
</protein>
<dbReference type="GO" id="GO:0003697">
    <property type="term" value="F:single-stranded DNA binding"/>
    <property type="evidence" value="ECO:0007669"/>
    <property type="project" value="InterPro"/>
</dbReference>
<dbReference type="Pfam" id="PF08401">
    <property type="entry name" value="ArdcN"/>
    <property type="match status" value="1"/>
</dbReference>
<feature type="compositionally biased region" description="Basic and acidic residues" evidence="1">
    <location>
        <begin position="1649"/>
        <end position="1679"/>
    </location>
</feature>
<dbReference type="Pfam" id="PF18818">
    <property type="entry name" value="MPTase-PolyVal"/>
    <property type="match status" value="1"/>
</dbReference>
<dbReference type="GO" id="GO:0006298">
    <property type="term" value="P:mismatch repair"/>
    <property type="evidence" value="ECO:0007669"/>
    <property type="project" value="InterPro"/>
</dbReference>
<dbReference type="RefSeq" id="WP_118085893.1">
    <property type="nucleotide sequence ID" value="NZ_QRVA01000019.1"/>
</dbReference>
<comment type="caution">
    <text evidence="5">The sequence shown here is derived from an EMBL/GenBank/DDBJ whole genome shotgun (WGS) entry which is preliminary data.</text>
</comment>
<sequence length="1679" mass="191679">MAKKESSQQASEQQEGKVDRIDNALQKFSDMLIARMEQMKESKWKKGWTDGRTAQFGLPQNLVGRPYTGSNAFLCQIHTTMEHYRMPVYLTIKQIRDAGAMIKKGEHSIPIFMWDLRIKGKDGKKLSESDYRNMTKEEQAECTVRPYLKVYNEWNIDQTNLEEVNKEKYDAILKRFNSEPIKDKVGMYKNEAFDNLLKEQSWVCPIEYEKFNESAFYSPKRDQIVVPSKKQFNISNTPEDVFKDGMEFYGTTIHEMAHSTGHESRLGRDGIVKIDQFGSDQYAKEELVAELTSALIGNAMGFDSKIRENNIAYLQNWIGSLKKDPKFLKSVMSDVNKSSKMVLEHIDEQRRKLGEKALLDGSLDGVEEKNKNEQQLQDLKEEDAKKEVIAKVWPSVNNKITMPSGDILTVDYNKEKDTLEVAYKTSEGKEKVHCTNYDHSQGINQNLGYVWEELSNMKQFQEKETKTESLSQGKDYFTSLMETITSTPNSEHTVLSVKTLPELRDYYKGNPNVGAWINQASNKEIIEAGADFLPNLRYSHKEGRSLYNIEAAYSNINALYPDVVDNDAKRQIVHRIKQAEEVVTSYHNNIEEKFGKEFLMEKENMNKVLSRNDYQEQGQTIQLDPKDEKKYFSSYNYFQMESETAEFDKLKDAENYEGILALAKEYDQGDSMDLEHVETSMTPDYGDDVLIDDENYAVVYNNSVGGTYNLLRKYSENDIREAIERYGMPKTPSYAVKFIDQQMGLEKGVKPLVEIPSPEAKAVAKSFREDLTPQFTMPNGKVLDYHYDASDNKVIVGEKLNDGSFIETYVHDYDFALSKAENMSAIYKELSTEYQAKKASEEKKTPREDSNIQTDVVGKAKQIASTGVPMEEAEKKASSIVKEEVHKEHHKQEAEKDKQEKDKANQTAAEEKKEQQEKKEESKEASEATAKALTHAALLVGALSAAKQNEGIWMNKSQKGNAEFINTHTPITAYNNIMMNLNSDANKYKTNVYTYYNPAKENHMPVKQNEKGMEFHWTSWGYQNAMDKDEVITSKQFDKLPDDEKSFYTKHATRVVQNIYNVEQTTMNANNHDAYVELLKTKGSQLSQNEKEQKGKYSSIMKQWKELKGKHPDALLLFRIGDFYEMYKQDAKRGSEVLGITLTKMNGSKDFYLAGFPHQALDTYLPKLIRAGERVAICDQLESKKTVSQGFDAKAILNKAYATTKEVAKQSGMQYERVMVLQDAKYDSKEDKIVVSGMKGEVGNEKMAALYKANDIYRAVVAATGTENRLDRSGRNNLLPEDDAKHEQLVRELAAGVMMARQGLPAILSKENEKLIPYWEREIKENPKLLGIVERDVNNAVETIDNLVAKRKVDYESIRGQLPGKTMEKPSKYSISQDLAKLPNIETKEIVVVKDILRKEADVILPAGASLEVNNEVPGMRKDRITIALKKEGIDDVRFYNAGGSLGLNKPNSYFQGKEVTLNNLKQYELVPHHTLDVEKQAAPKKEVIIKNFQAIKDDNGRYAFFIKPENEPSFSVYPAKEHLNTFYNVIKTDKQAIVHNALAQSYYEMATKHPDTKLDLITPKKVDVDMKLIERPSITSSAQDAKQKLIFATINGQRVQAPINKQQWQKMWLAEDMGAYKRALAAVIFEPMLKRGMEEEQSQQAVSESEKVEIKEKPAPENKVQETVTETHRTGLHM</sequence>
<dbReference type="GO" id="GO:0030983">
    <property type="term" value="F:mismatched DNA binding"/>
    <property type="evidence" value="ECO:0007669"/>
    <property type="project" value="InterPro"/>
</dbReference>
<accession>A0A3R5ZW55</accession>
<dbReference type="GO" id="GO:0005524">
    <property type="term" value="F:ATP binding"/>
    <property type="evidence" value="ECO:0007669"/>
    <property type="project" value="InterPro"/>
</dbReference>
<name>A0A3R5ZW55_9BACT</name>
<feature type="region of interest" description="Disordered" evidence="1">
    <location>
        <begin position="838"/>
        <end position="929"/>
    </location>
</feature>
<dbReference type="InterPro" id="IPR016151">
    <property type="entry name" value="DNA_mismatch_repair_MutS_N"/>
</dbReference>
<dbReference type="Proteomes" id="UP000283872">
    <property type="component" value="Unassembled WGS sequence"/>
</dbReference>
<evidence type="ECO:0000259" key="3">
    <source>
        <dbReference type="Pfam" id="PF08401"/>
    </source>
</evidence>
<dbReference type="Gene3D" id="3.40.1170.10">
    <property type="entry name" value="DNA repair protein MutS, domain I"/>
    <property type="match status" value="1"/>
</dbReference>
<dbReference type="InterPro" id="IPR007695">
    <property type="entry name" value="DNA_mismatch_repair_MutS-lik_N"/>
</dbReference>
<dbReference type="InterPro" id="IPR013610">
    <property type="entry name" value="ArdC_N"/>
</dbReference>
<feature type="domain" description="N-terminal" evidence="3">
    <location>
        <begin position="23"/>
        <end position="152"/>
    </location>
</feature>
<dbReference type="SUPFAM" id="SSF55271">
    <property type="entry name" value="DNA repair protein MutS, domain I"/>
    <property type="match status" value="1"/>
</dbReference>